<dbReference type="EMBL" id="BAFH01000003">
    <property type="protein sequence ID" value="GAB61606.1"/>
    <property type="molecule type" value="Genomic_DNA"/>
</dbReference>
<evidence type="ECO:0000259" key="1">
    <source>
        <dbReference type="Pfam" id="PF08242"/>
    </source>
</evidence>
<dbReference type="STRING" id="247490.KSU1_C0010"/>
<keyword evidence="3" id="KW-1185">Reference proteome</keyword>
<name>I3IIR1_9BACT</name>
<organism evidence="2 3">
    <name type="scientific">Candidatus Jettenia caeni</name>
    <dbReference type="NCBI Taxonomy" id="247490"/>
    <lineage>
        <taxon>Bacteria</taxon>
        <taxon>Pseudomonadati</taxon>
        <taxon>Planctomycetota</taxon>
        <taxon>Candidatus Brocadiia</taxon>
        <taxon>Candidatus Brocadiales</taxon>
        <taxon>Candidatus Brocadiaceae</taxon>
        <taxon>Candidatus Jettenia</taxon>
    </lineage>
</organism>
<dbReference type="PANTHER" id="PTHR43861:SF6">
    <property type="entry name" value="METHYLTRANSFERASE TYPE 11"/>
    <property type="match status" value="1"/>
</dbReference>
<dbReference type="Pfam" id="PF08242">
    <property type="entry name" value="Methyltransf_12"/>
    <property type="match status" value="1"/>
</dbReference>
<dbReference type="AlphaFoldDB" id="I3IIR1"/>
<dbReference type="PANTHER" id="PTHR43861">
    <property type="entry name" value="TRANS-ACONITATE 2-METHYLTRANSFERASE-RELATED"/>
    <property type="match status" value="1"/>
</dbReference>
<dbReference type="OrthoDB" id="9797252at2"/>
<dbReference type="Proteomes" id="UP000002985">
    <property type="component" value="Unassembled WGS sequence"/>
</dbReference>
<sequence>MKVRSLKSKRIDFIAHEYSHVPVVAFVKAVNDGYYNYNAYEYDSTHPDIAYDAIIAWDKIIDLLKVKMTDLQEYTIVDIGSGTGFVAGRFLEKCLSFKNYIGLEPSASMRKVATKKFRESRLSFQSIDILKKEAVFDVLKKIEGKRIITLNSVLHHIVWWEDFLTVIKNALNTGDFLILCHEPNSRFWENNKLVSLFDKIQEEKARMNRRAFYLDPIFYIKKINRLARKDTYQTPSNYDLINQELRKSGAIKNSLSPGLIDAIIDYSVPLCWRGITIGKDYNEGFLNIEGLIENYFKDMELLLSFTYQHLAFSSMALSTPWRHKEKALEKEYPLDGAQFCLILQRN</sequence>
<comment type="caution">
    <text evidence="2">The sequence shown here is derived from an EMBL/GenBank/DDBJ whole genome shotgun (WGS) entry which is preliminary data.</text>
</comment>
<proteinExistence type="predicted"/>
<dbReference type="InterPro" id="IPR013217">
    <property type="entry name" value="Methyltransf_12"/>
</dbReference>
<protein>
    <recommendedName>
        <fullName evidence="1">Methyltransferase type 12 domain-containing protein</fullName>
    </recommendedName>
</protein>
<dbReference type="SUPFAM" id="SSF53335">
    <property type="entry name" value="S-adenosyl-L-methionine-dependent methyltransferases"/>
    <property type="match status" value="1"/>
</dbReference>
<dbReference type="CDD" id="cd02440">
    <property type="entry name" value="AdoMet_MTases"/>
    <property type="match status" value="1"/>
</dbReference>
<reference evidence="2 3" key="1">
    <citation type="journal article" date="2012" name="FEBS Lett.">
        <title>Anammox organism KSU-1 expresses a NirK-type copper-containing nitrite reductase instead of a NirS-type with cytochrome cd1.</title>
        <authorList>
            <person name="Hira D."/>
            <person name="Toh H."/>
            <person name="Migita C.T."/>
            <person name="Okubo H."/>
            <person name="Nishiyama T."/>
            <person name="Hattori M."/>
            <person name="Furukawa K."/>
            <person name="Fujii T."/>
        </authorList>
    </citation>
    <scope>NUCLEOTIDE SEQUENCE [LARGE SCALE GENOMIC DNA]</scope>
</reference>
<accession>I3IIR1</accession>
<dbReference type="InterPro" id="IPR029063">
    <property type="entry name" value="SAM-dependent_MTases_sf"/>
</dbReference>
<dbReference type="Gene3D" id="3.40.50.150">
    <property type="entry name" value="Vaccinia Virus protein VP39"/>
    <property type="match status" value="1"/>
</dbReference>
<feature type="domain" description="Methyltransferase type 12" evidence="1">
    <location>
        <begin position="77"/>
        <end position="173"/>
    </location>
</feature>
<gene>
    <name evidence="2" type="ORF">KSU1_C0010</name>
</gene>
<evidence type="ECO:0000313" key="2">
    <source>
        <dbReference type="EMBL" id="GAB61606.1"/>
    </source>
</evidence>
<evidence type="ECO:0000313" key="3">
    <source>
        <dbReference type="Proteomes" id="UP000002985"/>
    </source>
</evidence>